<sequence>MVAFENLPELTVNEYSVQLTFREQWLDERLKFNDFEEYEICNCLITDSYRSNKVPYTHGR</sequence>
<organism evidence="1 2">
    <name type="scientific">Polyplax serrata</name>
    <name type="common">Common mouse louse</name>
    <dbReference type="NCBI Taxonomy" id="468196"/>
    <lineage>
        <taxon>Eukaryota</taxon>
        <taxon>Metazoa</taxon>
        <taxon>Ecdysozoa</taxon>
        <taxon>Arthropoda</taxon>
        <taxon>Hexapoda</taxon>
        <taxon>Insecta</taxon>
        <taxon>Pterygota</taxon>
        <taxon>Neoptera</taxon>
        <taxon>Paraneoptera</taxon>
        <taxon>Psocodea</taxon>
        <taxon>Troctomorpha</taxon>
        <taxon>Phthiraptera</taxon>
        <taxon>Anoplura</taxon>
        <taxon>Polyplacidae</taxon>
        <taxon>Polyplax</taxon>
    </lineage>
</organism>
<gene>
    <name evidence="1" type="ORF">RUM43_007421</name>
</gene>
<dbReference type="Proteomes" id="UP001372834">
    <property type="component" value="Unassembled WGS sequence"/>
</dbReference>
<dbReference type="AlphaFoldDB" id="A0AAN8SA65"/>
<evidence type="ECO:0000313" key="1">
    <source>
        <dbReference type="EMBL" id="KAK6639151.1"/>
    </source>
</evidence>
<accession>A0AAN8SA65</accession>
<comment type="caution">
    <text evidence="1">The sequence shown here is derived from an EMBL/GenBank/DDBJ whole genome shotgun (WGS) entry which is preliminary data.</text>
</comment>
<reference evidence="1 2" key="1">
    <citation type="submission" date="2023-10" db="EMBL/GenBank/DDBJ databases">
        <title>Genomes of two closely related lineages of the louse Polyplax serrata with different host specificities.</title>
        <authorList>
            <person name="Martinu J."/>
            <person name="Tarabai H."/>
            <person name="Stefka J."/>
            <person name="Hypsa V."/>
        </authorList>
    </citation>
    <scope>NUCLEOTIDE SEQUENCE [LARGE SCALE GENOMIC DNA]</scope>
    <source>
        <strain evidence="1">HR10_N</strain>
    </source>
</reference>
<dbReference type="EMBL" id="JAWJWE010000003">
    <property type="protein sequence ID" value="KAK6639151.1"/>
    <property type="molecule type" value="Genomic_DNA"/>
</dbReference>
<name>A0AAN8SA65_POLSC</name>
<protein>
    <submittedName>
        <fullName evidence="1">Uncharacterized protein</fullName>
    </submittedName>
</protein>
<proteinExistence type="predicted"/>
<evidence type="ECO:0000313" key="2">
    <source>
        <dbReference type="Proteomes" id="UP001372834"/>
    </source>
</evidence>